<dbReference type="Proteomes" id="UP000527315">
    <property type="component" value="Unassembled WGS sequence"/>
</dbReference>
<protein>
    <submittedName>
        <fullName evidence="2">Uncharacterized protein</fullName>
    </submittedName>
</protein>
<comment type="caution">
    <text evidence="2">The sequence shown here is derived from an EMBL/GenBank/DDBJ whole genome shotgun (WGS) entry which is preliminary data.</text>
</comment>
<evidence type="ECO:0000256" key="1">
    <source>
        <dbReference type="SAM" id="Coils"/>
    </source>
</evidence>
<evidence type="ECO:0000313" key="2">
    <source>
        <dbReference type="EMBL" id="HIH33578.1"/>
    </source>
</evidence>
<proteinExistence type="predicted"/>
<feature type="coiled-coil region" evidence="1">
    <location>
        <begin position="258"/>
        <end position="304"/>
    </location>
</feature>
<reference evidence="3" key="1">
    <citation type="journal article" date="2020" name="bioRxiv">
        <title>A rank-normalized archaeal taxonomy based on genome phylogeny resolves widespread incomplete and uneven classifications.</title>
        <authorList>
            <person name="Rinke C."/>
            <person name="Chuvochina M."/>
            <person name="Mussig A.J."/>
            <person name="Chaumeil P.-A."/>
            <person name="Waite D.W."/>
            <person name="Whitman W.B."/>
            <person name="Parks D.H."/>
            <person name="Hugenholtz P."/>
        </authorList>
    </citation>
    <scope>NUCLEOTIDE SEQUENCE [LARGE SCALE GENOMIC DNA]</scope>
</reference>
<keyword evidence="1" id="KW-0175">Coiled coil</keyword>
<accession>A0A7J4KUV7</accession>
<evidence type="ECO:0000313" key="3">
    <source>
        <dbReference type="Proteomes" id="UP000527315"/>
    </source>
</evidence>
<dbReference type="AlphaFoldDB" id="A0A7J4KUV7"/>
<dbReference type="EMBL" id="DUFJ01000109">
    <property type="protein sequence ID" value="HIH33578.1"/>
    <property type="molecule type" value="Genomic_DNA"/>
</dbReference>
<dbReference type="Gene3D" id="1.10.10.10">
    <property type="entry name" value="Winged helix-like DNA-binding domain superfamily/Winged helix DNA-binding domain"/>
    <property type="match status" value="1"/>
</dbReference>
<dbReference type="InterPro" id="IPR036388">
    <property type="entry name" value="WH-like_DNA-bd_sf"/>
</dbReference>
<name>A0A7J4KUV7_9ARCH</name>
<gene>
    <name evidence="2" type="ORF">HA227_05005</name>
</gene>
<organism evidence="2 3">
    <name type="scientific">Candidatus Iainarchaeum sp</name>
    <dbReference type="NCBI Taxonomy" id="3101447"/>
    <lineage>
        <taxon>Archaea</taxon>
        <taxon>Candidatus Iainarchaeota</taxon>
        <taxon>Candidatus Iainarchaeia</taxon>
        <taxon>Candidatus Iainarchaeales</taxon>
        <taxon>Candidatus Iainarchaeaceae</taxon>
        <taxon>Candidatus Iainarchaeum</taxon>
    </lineage>
</organism>
<sequence length="324" mass="36759">MTVPEGLVGIIAGTMRREGILPQARQKLPHTRLDSRNARIRKALYYNTSLEHGYSSRIAKELNAQNVTPTLVSAMAQQMRKEGIQPPLSKPYPYTDLNSETARIRKALYYAKPEDRGRKDIARKLGGGVSSLQVSIVARQMAEEGILPQTDLRKNKGPRERSLTQRIALEIKANPKITGAELAKKLNEKPDRISSIINSLKSKGHLPKDYKPKPAGNNLDEQISEELDRRGITDHDERIRLYMQEVDRRTTPVILKRLIDAENMIESEEAKVQSLINLKKKSQAARLIFRIAELKRAIQQAKNLTSVEKTQKLIEKAVQQFMQK</sequence>